<keyword evidence="2" id="KW-1185">Reference proteome</keyword>
<sequence length="81" mass="9349">MAATTWCPPRRVNDNMMDSSNKLSSMQGNAVRGLAERRFVDLPGSLDNIYNLWYPGLYWHSLLRPSRTRYALKEKNTTVSK</sequence>
<evidence type="ECO:0000313" key="1">
    <source>
        <dbReference type="EMBL" id="GIY78861.1"/>
    </source>
</evidence>
<proteinExistence type="predicted"/>
<feature type="non-terminal residue" evidence="1">
    <location>
        <position position="81"/>
    </location>
</feature>
<dbReference type="EMBL" id="BPLQ01014287">
    <property type="protein sequence ID" value="GIY78861.1"/>
    <property type="molecule type" value="Genomic_DNA"/>
</dbReference>
<protein>
    <submittedName>
        <fullName evidence="1">Uncharacterized protein</fullName>
    </submittedName>
</protein>
<accession>A0AAV4W7V6</accession>
<gene>
    <name evidence="1" type="ORF">CDAR_515111</name>
</gene>
<organism evidence="1 2">
    <name type="scientific">Caerostris darwini</name>
    <dbReference type="NCBI Taxonomy" id="1538125"/>
    <lineage>
        <taxon>Eukaryota</taxon>
        <taxon>Metazoa</taxon>
        <taxon>Ecdysozoa</taxon>
        <taxon>Arthropoda</taxon>
        <taxon>Chelicerata</taxon>
        <taxon>Arachnida</taxon>
        <taxon>Araneae</taxon>
        <taxon>Araneomorphae</taxon>
        <taxon>Entelegynae</taxon>
        <taxon>Araneoidea</taxon>
        <taxon>Araneidae</taxon>
        <taxon>Caerostris</taxon>
    </lineage>
</organism>
<comment type="caution">
    <text evidence="1">The sequence shown here is derived from an EMBL/GenBank/DDBJ whole genome shotgun (WGS) entry which is preliminary data.</text>
</comment>
<reference evidence="1 2" key="1">
    <citation type="submission" date="2021-06" db="EMBL/GenBank/DDBJ databases">
        <title>Caerostris darwini draft genome.</title>
        <authorList>
            <person name="Kono N."/>
            <person name="Arakawa K."/>
        </authorList>
    </citation>
    <scope>NUCLEOTIDE SEQUENCE [LARGE SCALE GENOMIC DNA]</scope>
</reference>
<name>A0AAV4W7V6_9ARAC</name>
<evidence type="ECO:0000313" key="2">
    <source>
        <dbReference type="Proteomes" id="UP001054837"/>
    </source>
</evidence>
<dbReference type="Proteomes" id="UP001054837">
    <property type="component" value="Unassembled WGS sequence"/>
</dbReference>
<dbReference type="AlphaFoldDB" id="A0AAV4W7V6"/>